<protein>
    <submittedName>
        <fullName evidence="1">Uncharacterized protein</fullName>
    </submittedName>
</protein>
<dbReference type="EMBL" id="CAICTM010000304">
    <property type="protein sequence ID" value="CAB9507395.1"/>
    <property type="molecule type" value="Genomic_DNA"/>
</dbReference>
<gene>
    <name evidence="1" type="ORF">SEMRO_305_G112670.1</name>
</gene>
<keyword evidence="2" id="KW-1185">Reference proteome</keyword>
<dbReference type="AlphaFoldDB" id="A0A9N8DVE2"/>
<sequence>MVVASLLRHYDEFCSTLGADPEQRYQQLDRHLFVATVKEKLALVGATDDIFDAWKKEVKLGFFNRNLPALAIQNFPRHLGDVTNPFHQVVMDPRCFVDQFNAMAAHYQALHSTLVQQQTTINNQTAMLQSVQRQLGATEKMHENQTQLLMQLCRQSQVSIGDTPSTLCPPTIPPVTPQQATEGDGSGSRGTGVQFTSSAKHFSVSVNSLGKNPTLADQFYFFFAERAKEGYQRDKEDPNPGDNRQLGNKFQGLKETVKFMLRFCGEFPRSPPGDPAALREWSAMLKSTASEAQKLIRQQLYPGQPQKEMLQAAMIGNKAKQIIKAQGLTDLHNDAYRTLPEMPEEMILWFGKDGQSNKRQKTS</sequence>
<accession>A0A9N8DVE2</accession>
<name>A0A9N8DVE2_9STRA</name>
<comment type="caution">
    <text evidence="1">The sequence shown here is derived from an EMBL/GenBank/DDBJ whole genome shotgun (WGS) entry which is preliminary data.</text>
</comment>
<reference evidence="1" key="1">
    <citation type="submission" date="2020-06" db="EMBL/GenBank/DDBJ databases">
        <authorList>
            <consortium name="Plant Systems Biology data submission"/>
        </authorList>
    </citation>
    <scope>NUCLEOTIDE SEQUENCE</scope>
    <source>
        <strain evidence="1">D6</strain>
    </source>
</reference>
<organism evidence="1 2">
    <name type="scientific">Seminavis robusta</name>
    <dbReference type="NCBI Taxonomy" id="568900"/>
    <lineage>
        <taxon>Eukaryota</taxon>
        <taxon>Sar</taxon>
        <taxon>Stramenopiles</taxon>
        <taxon>Ochrophyta</taxon>
        <taxon>Bacillariophyta</taxon>
        <taxon>Bacillariophyceae</taxon>
        <taxon>Bacillariophycidae</taxon>
        <taxon>Naviculales</taxon>
        <taxon>Naviculaceae</taxon>
        <taxon>Seminavis</taxon>
    </lineage>
</organism>
<dbReference type="Proteomes" id="UP001153069">
    <property type="component" value="Unassembled WGS sequence"/>
</dbReference>
<proteinExistence type="predicted"/>
<evidence type="ECO:0000313" key="1">
    <source>
        <dbReference type="EMBL" id="CAB9507395.1"/>
    </source>
</evidence>
<evidence type="ECO:0000313" key="2">
    <source>
        <dbReference type="Proteomes" id="UP001153069"/>
    </source>
</evidence>